<sequence length="42" mass="4911">EQVAQQIPREHRAPRPDESNLRHRPILSRSRRHPQPPVAAIL</sequence>
<organism evidence="2">
    <name type="scientific">uncultured Solirubrobacteraceae bacterium</name>
    <dbReference type="NCBI Taxonomy" id="1162706"/>
    <lineage>
        <taxon>Bacteria</taxon>
        <taxon>Bacillati</taxon>
        <taxon>Actinomycetota</taxon>
        <taxon>Thermoleophilia</taxon>
        <taxon>Solirubrobacterales</taxon>
        <taxon>Solirubrobacteraceae</taxon>
        <taxon>environmental samples</taxon>
    </lineage>
</organism>
<feature type="non-terminal residue" evidence="2">
    <location>
        <position position="1"/>
    </location>
</feature>
<name>A0A6J4RBM7_9ACTN</name>
<dbReference type="AlphaFoldDB" id="A0A6J4RBM7"/>
<proteinExistence type="predicted"/>
<accession>A0A6J4RBM7</accession>
<feature type="compositionally biased region" description="Basic residues" evidence="1">
    <location>
        <begin position="22"/>
        <end position="34"/>
    </location>
</feature>
<evidence type="ECO:0000313" key="2">
    <source>
        <dbReference type="EMBL" id="CAA9465794.1"/>
    </source>
</evidence>
<feature type="region of interest" description="Disordered" evidence="1">
    <location>
        <begin position="1"/>
        <end position="42"/>
    </location>
</feature>
<feature type="non-terminal residue" evidence="2">
    <location>
        <position position="42"/>
    </location>
</feature>
<evidence type="ECO:0000256" key="1">
    <source>
        <dbReference type="SAM" id="MobiDB-lite"/>
    </source>
</evidence>
<dbReference type="EMBL" id="CADCVL010000046">
    <property type="protein sequence ID" value="CAA9465794.1"/>
    <property type="molecule type" value="Genomic_DNA"/>
</dbReference>
<protein>
    <submittedName>
        <fullName evidence="2">Uncharacterized protein</fullName>
    </submittedName>
</protein>
<reference evidence="2" key="1">
    <citation type="submission" date="2020-02" db="EMBL/GenBank/DDBJ databases">
        <authorList>
            <person name="Meier V. D."/>
        </authorList>
    </citation>
    <scope>NUCLEOTIDE SEQUENCE</scope>
    <source>
        <strain evidence="2">AVDCRST_MAG65</strain>
    </source>
</reference>
<gene>
    <name evidence="2" type="ORF">AVDCRST_MAG65-258</name>
</gene>
<feature type="compositionally biased region" description="Basic and acidic residues" evidence="1">
    <location>
        <begin position="8"/>
        <end position="21"/>
    </location>
</feature>